<keyword evidence="2" id="KW-0472">Membrane</keyword>
<feature type="region of interest" description="Disordered" evidence="1">
    <location>
        <begin position="247"/>
        <end position="291"/>
    </location>
</feature>
<sequence>MKIFNAVRALIFNFTCIIVFTPIARFVCSDSIYQRIPPVDVSNPNGTVIFDVLRETDDFYPLGLISNPSSGSREFIVDDLVTFGKEITIVFGTKYVSLSPFARNIKLTAKLVNLRQHVYIDYDLNGTRITKKYHEQGIAAPGQPKSFKFVQIESGLEVDIEPDSDKEGEATSEGSDLEETRPQKKLFFTPTGTVIEFSDYGEESAGSGDDKALRDQDEDESKPKAIAATTSDMGVLTIPSDGSSIVPALPAGSTSSEDTGPSAVAVPAGSDQDDFQEVSKSPEPTEDQTQAVPLAPASEKIEILDEDLTGKPGFKSADIVKAPNDDFRCVWFENNASNEVYRKITFSQLTFPLSKSAEAFEVCYMEYEPGKYNILVSSQFSSIVVEQIYKSGSGGIEALITFEPFVGLGSYSERRMGPDSQPSPSPFELSLDDFTPDANSPYDKVEAGKCVVYRYKDGLEDDSRLGTVTSLKFGDTTYKIPSPKKFVMVSKCHPHLSTYYVIIMLKDFFQYESVVFYSVNNRLYREKKLLEDDERLELINMTSKVWHNRQSSGAMGDFQEGKDEAVEVLCLSQFTKKQTNQPLHCKPIDNLSNFELLYHGDDFTNIVFIKRSPKSSVLIGNIIFDLKTDNENDKYIYLSHPAKEPISLLVENTDTANYSLTEMKFGSNMFLPLTNSFNSLHHRSNKKDLNFGLYRSNLYGITWDYNDYLKKFYLFPSKFPDYCLGDLTFRNMKITSNKEEGYKQITSDRNINIEKVTVTIMLPDSKITLNVALDKNKFTKVEMKSTKTEPARRDEL</sequence>
<proteinExistence type="predicted"/>
<accession>A0A976QQ93</accession>
<organism evidence="3 4">
    <name type="scientific">Theileria orientalis</name>
    <dbReference type="NCBI Taxonomy" id="68886"/>
    <lineage>
        <taxon>Eukaryota</taxon>
        <taxon>Sar</taxon>
        <taxon>Alveolata</taxon>
        <taxon>Apicomplexa</taxon>
        <taxon>Aconoidasida</taxon>
        <taxon>Piroplasmida</taxon>
        <taxon>Theileriidae</taxon>
        <taxon>Theileria</taxon>
    </lineage>
</organism>
<dbReference type="EMBL" id="CP056065">
    <property type="protein sequence ID" value="UKJ87690.1"/>
    <property type="molecule type" value="Genomic_DNA"/>
</dbReference>
<reference evidence="3" key="1">
    <citation type="submission" date="2022-07" db="EMBL/GenBank/DDBJ databases">
        <title>Evaluation of T. orientalis genome assembly methods using nanopore sequencing and analysis of variation between genomes.</title>
        <authorList>
            <person name="Yam J."/>
            <person name="Micallef M.L."/>
            <person name="Liu M."/>
            <person name="Djordjevic S.P."/>
            <person name="Bogema D.R."/>
            <person name="Jenkins C."/>
        </authorList>
    </citation>
    <scope>NUCLEOTIDE SEQUENCE</scope>
    <source>
        <strain evidence="3">Fish Creek</strain>
    </source>
</reference>
<dbReference type="OrthoDB" id="360618at2759"/>
<dbReference type="AlphaFoldDB" id="A0A976QQ93"/>
<name>A0A976QQ93_THEOR</name>
<evidence type="ECO:0000256" key="2">
    <source>
        <dbReference type="SAM" id="Phobius"/>
    </source>
</evidence>
<feature type="region of interest" description="Disordered" evidence="1">
    <location>
        <begin position="158"/>
        <end position="185"/>
    </location>
</feature>
<feature type="region of interest" description="Disordered" evidence="1">
    <location>
        <begin position="198"/>
        <end position="235"/>
    </location>
</feature>
<evidence type="ECO:0000313" key="3">
    <source>
        <dbReference type="EMBL" id="UKJ87690.1"/>
    </source>
</evidence>
<feature type="transmembrane region" description="Helical" evidence="2">
    <location>
        <begin position="7"/>
        <end position="27"/>
    </location>
</feature>
<evidence type="ECO:0000256" key="1">
    <source>
        <dbReference type="SAM" id="MobiDB-lite"/>
    </source>
</evidence>
<dbReference type="Proteomes" id="UP000244803">
    <property type="component" value="Chromosome 1"/>
</dbReference>
<keyword evidence="2" id="KW-1133">Transmembrane helix</keyword>
<protein>
    <submittedName>
        <fullName evidence="3">Uncharacterized protein</fullName>
    </submittedName>
</protein>
<keyword evidence="2" id="KW-0812">Transmembrane</keyword>
<gene>
    <name evidence="3" type="ORF">MACJ_000130</name>
</gene>
<evidence type="ECO:0000313" key="4">
    <source>
        <dbReference type="Proteomes" id="UP000244803"/>
    </source>
</evidence>